<dbReference type="KEGG" id="eiv:EIN_046620"/>
<organism evidence="1 2">
    <name type="scientific">Entamoeba invadens IP1</name>
    <dbReference type="NCBI Taxonomy" id="370355"/>
    <lineage>
        <taxon>Eukaryota</taxon>
        <taxon>Amoebozoa</taxon>
        <taxon>Evosea</taxon>
        <taxon>Archamoebae</taxon>
        <taxon>Mastigamoebida</taxon>
        <taxon>Entamoebidae</taxon>
        <taxon>Entamoeba</taxon>
    </lineage>
</organism>
<evidence type="ECO:0000313" key="1">
    <source>
        <dbReference type="EMBL" id="ELP94409.1"/>
    </source>
</evidence>
<sequence>MEQVRTPVTRTRAKKQKTEVDSKKVALKLRVEKNKTKTKPLTDEHHENKPQNVIIKDLLTRMNDAQIYGLSDFVSDVWTGELSNIINESNGLLLQRSLYLLQCLYNKPFVNVDEVKVLGQTVGKEQFEIITNTFLIDPNMVTKVLSNAIKAFFIEDEKHNKYVYVASSPGANGKVVRGVDVLFAKKEGNWAKVELGDYTYAIKIKETTEIVLFDLLRINTKMYLECKLPELNIGKWVRNFMFVIYW</sequence>
<keyword evidence="2" id="KW-1185">Reference proteome</keyword>
<dbReference type="OMA" id="IWQNLTL"/>
<evidence type="ECO:0000313" key="2">
    <source>
        <dbReference type="Proteomes" id="UP000014680"/>
    </source>
</evidence>
<dbReference type="VEuPathDB" id="AmoebaDB:EIN_046620"/>
<dbReference type="RefSeq" id="XP_004261180.1">
    <property type="nucleotide sequence ID" value="XM_004261132.1"/>
</dbReference>
<proteinExistence type="predicted"/>
<dbReference type="GeneID" id="14893426"/>
<dbReference type="Proteomes" id="UP000014680">
    <property type="component" value="Unassembled WGS sequence"/>
</dbReference>
<accession>A0A0A1UD90</accession>
<dbReference type="EMBL" id="KB206215">
    <property type="protein sequence ID" value="ELP94409.1"/>
    <property type="molecule type" value="Genomic_DNA"/>
</dbReference>
<dbReference type="AlphaFoldDB" id="A0A0A1UD90"/>
<reference evidence="1 2" key="1">
    <citation type="submission" date="2012-10" db="EMBL/GenBank/DDBJ databases">
        <authorList>
            <person name="Zafar N."/>
            <person name="Inman J."/>
            <person name="Hall N."/>
            <person name="Lorenzi H."/>
            <person name="Caler E."/>
        </authorList>
    </citation>
    <scope>NUCLEOTIDE SEQUENCE [LARGE SCALE GENOMIC DNA]</scope>
    <source>
        <strain evidence="1 2">IP1</strain>
    </source>
</reference>
<name>A0A0A1UD90_ENTIV</name>
<protein>
    <submittedName>
        <fullName evidence="1">Uncharacterized protein</fullName>
    </submittedName>
</protein>
<gene>
    <name evidence="1" type="ORF">EIN_046620</name>
</gene>